<keyword evidence="2" id="KW-1185">Reference proteome</keyword>
<reference evidence="1 2" key="1">
    <citation type="submission" date="2020-03" db="EMBL/GenBank/DDBJ databases">
        <title>Draft genome of Streptomyces sp. ventii, isolated from the Axial Seamount in the Pacific Ocean, and resequencing of the two type strains Streptomyces lonarensis strain NCL 716 and Streptomyces bohaiensis strain 11A07.</title>
        <authorList>
            <person name="Loughran R.M."/>
            <person name="Pfannmuller K.M."/>
            <person name="Wasson B.J."/>
            <person name="Deadmond M.C."/>
            <person name="Paddock B.E."/>
            <person name="Koyack M.J."/>
            <person name="Gallegos D.A."/>
            <person name="Mitchell E.A."/>
            <person name="Ushijima B."/>
            <person name="Saw J.H."/>
            <person name="Mcphail K.L."/>
            <person name="Videau P."/>
        </authorList>
    </citation>
    <scope>NUCLEOTIDE SEQUENCE [LARGE SCALE GENOMIC DNA]</scope>
    <source>
        <strain evidence="1 2">NCL716</strain>
    </source>
</reference>
<organism evidence="1 2">
    <name type="scientific">Streptomyces lonarensis</name>
    <dbReference type="NCBI Taxonomy" id="700599"/>
    <lineage>
        <taxon>Bacteria</taxon>
        <taxon>Bacillati</taxon>
        <taxon>Actinomycetota</taxon>
        <taxon>Actinomycetes</taxon>
        <taxon>Kitasatosporales</taxon>
        <taxon>Streptomycetaceae</taxon>
        <taxon>Streptomyces</taxon>
    </lineage>
</organism>
<dbReference type="Proteomes" id="UP000578686">
    <property type="component" value="Unassembled WGS sequence"/>
</dbReference>
<gene>
    <name evidence="1" type="ORF">HCN56_01485</name>
</gene>
<comment type="caution">
    <text evidence="1">The sequence shown here is derived from an EMBL/GenBank/DDBJ whole genome shotgun (WGS) entry which is preliminary data.</text>
</comment>
<accession>A0A7X6CX91</accession>
<name>A0A7X6CX91_9ACTN</name>
<evidence type="ECO:0000313" key="2">
    <source>
        <dbReference type="Proteomes" id="UP000578686"/>
    </source>
</evidence>
<dbReference type="RefSeq" id="WP_167967579.1">
    <property type="nucleotide sequence ID" value="NZ_BHZG01000019.1"/>
</dbReference>
<evidence type="ECO:0000313" key="1">
    <source>
        <dbReference type="EMBL" id="NJQ04281.1"/>
    </source>
</evidence>
<dbReference type="AlphaFoldDB" id="A0A7X6CX91"/>
<protein>
    <submittedName>
        <fullName evidence="1">Uncharacterized protein</fullName>
    </submittedName>
</protein>
<sequence length="92" mass="9912">MIVVLSVALGVLVVTALALAWLVVAEARVAVKRRVVVALVDGTGIDGVLLRRHRTLLVLADATILSTDSEPTRADGQLVIERSRVLYVQDVR</sequence>
<dbReference type="EMBL" id="JAAVJD010000004">
    <property type="protein sequence ID" value="NJQ04281.1"/>
    <property type="molecule type" value="Genomic_DNA"/>
</dbReference>
<proteinExistence type="predicted"/>